<protein>
    <submittedName>
        <fullName evidence="1">Uncharacterized protein</fullName>
    </submittedName>
</protein>
<evidence type="ECO:0000313" key="1">
    <source>
        <dbReference type="EMBL" id="PGG97385.1"/>
    </source>
</evidence>
<sequence>MNHEPLLQGQMHVSDRKSLLRAFHAVTRYALMLSGIDYHYSNKPGLFLVLLYGSWTKYDHHKTPSCLPRRLASQTILDDAFQDQVLGGKGVKLQVGPVRTVYHLPRLSWNWLMTPASKTTDLMTRGLQEMMFSDYFASFLTAHWQPCLLGGQC</sequence>
<gene>
    <name evidence="1" type="ORF">GX51_07355</name>
</gene>
<dbReference type="EMBL" id="PDNC01000145">
    <property type="protein sequence ID" value="PGG97385.1"/>
    <property type="molecule type" value="Genomic_DNA"/>
</dbReference>
<name>A0A2B7WKW1_9EURO</name>
<dbReference type="Proteomes" id="UP000224080">
    <property type="component" value="Unassembled WGS sequence"/>
</dbReference>
<reference evidence="1 2" key="1">
    <citation type="submission" date="2017-10" db="EMBL/GenBank/DDBJ databases">
        <title>Comparative genomics in systemic dimorphic fungi from Ajellomycetaceae.</title>
        <authorList>
            <person name="Munoz J.F."/>
            <person name="Mcewen J.G."/>
            <person name="Clay O.K."/>
            <person name="Cuomo C.A."/>
        </authorList>
    </citation>
    <scope>NUCLEOTIDE SEQUENCE [LARGE SCALE GENOMIC DNA]</scope>
    <source>
        <strain evidence="1 2">UAMH130</strain>
    </source>
</reference>
<organism evidence="1 2">
    <name type="scientific">Blastomyces parvus</name>
    <dbReference type="NCBI Taxonomy" id="2060905"/>
    <lineage>
        <taxon>Eukaryota</taxon>
        <taxon>Fungi</taxon>
        <taxon>Dikarya</taxon>
        <taxon>Ascomycota</taxon>
        <taxon>Pezizomycotina</taxon>
        <taxon>Eurotiomycetes</taxon>
        <taxon>Eurotiomycetidae</taxon>
        <taxon>Onygenales</taxon>
        <taxon>Ajellomycetaceae</taxon>
        <taxon>Blastomyces</taxon>
    </lineage>
</organism>
<proteinExistence type="predicted"/>
<keyword evidence="2" id="KW-1185">Reference proteome</keyword>
<comment type="caution">
    <text evidence="1">The sequence shown here is derived from an EMBL/GenBank/DDBJ whole genome shotgun (WGS) entry which is preliminary data.</text>
</comment>
<evidence type="ECO:0000313" key="2">
    <source>
        <dbReference type="Proteomes" id="UP000224080"/>
    </source>
</evidence>
<dbReference type="AlphaFoldDB" id="A0A2B7WKW1"/>
<accession>A0A2B7WKW1</accession>